<dbReference type="Pfam" id="PF01292">
    <property type="entry name" value="Ni_hydr_CYTB"/>
    <property type="match status" value="1"/>
</dbReference>
<evidence type="ECO:0000256" key="2">
    <source>
        <dbReference type="ARBA" id="ARBA00004651"/>
    </source>
</evidence>
<evidence type="ECO:0000313" key="15">
    <source>
        <dbReference type="EMBL" id="QZN94552.1"/>
    </source>
</evidence>
<comment type="cofactor">
    <cofactor evidence="1">
        <name>heme b</name>
        <dbReference type="ChEBI" id="CHEBI:60344"/>
    </cofactor>
</comment>
<evidence type="ECO:0000256" key="9">
    <source>
        <dbReference type="ARBA" id="ARBA00022989"/>
    </source>
</evidence>
<dbReference type="RefSeq" id="WP_222157673.1">
    <property type="nucleotide sequence ID" value="NZ_CP081864.1"/>
</dbReference>
<keyword evidence="11 13" id="KW-0472">Membrane</keyword>
<feature type="transmembrane region" description="Helical" evidence="13">
    <location>
        <begin position="45"/>
        <end position="63"/>
    </location>
</feature>
<evidence type="ECO:0000256" key="11">
    <source>
        <dbReference type="ARBA" id="ARBA00023136"/>
    </source>
</evidence>
<name>A0ABX9AHB9_9ENTR</name>
<evidence type="ECO:0000256" key="12">
    <source>
        <dbReference type="ARBA" id="ARBA00037975"/>
    </source>
</evidence>
<evidence type="ECO:0000259" key="14">
    <source>
        <dbReference type="Pfam" id="PF01292"/>
    </source>
</evidence>
<dbReference type="PANTHER" id="PTHR30529">
    <property type="entry name" value="CYTOCHROME B561"/>
    <property type="match status" value="1"/>
</dbReference>
<keyword evidence="6 13" id="KW-0812">Transmembrane</keyword>
<keyword evidence="7" id="KW-0479">Metal-binding</keyword>
<keyword evidence="8" id="KW-0249">Electron transport</keyword>
<feature type="transmembrane region" description="Helical" evidence="13">
    <location>
        <begin position="7"/>
        <end position="25"/>
    </location>
</feature>
<comment type="similarity">
    <text evidence="12">Belongs to the cytochrome b561 family.</text>
</comment>
<feature type="transmembrane region" description="Helical" evidence="13">
    <location>
        <begin position="83"/>
        <end position="108"/>
    </location>
</feature>
<dbReference type="EMBL" id="CP081864">
    <property type="protein sequence ID" value="QZN94552.1"/>
    <property type="molecule type" value="Genomic_DNA"/>
</dbReference>
<evidence type="ECO:0000256" key="1">
    <source>
        <dbReference type="ARBA" id="ARBA00001970"/>
    </source>
</evidence>
<evidence type="ECO:0000256" key="8">
    <source>
        <dbReference type="ARBA" id="ARBA00022982"/>
    </source>
</evidence>
<sequence length="182" mass="20778">MTRFSRLQIHLHWVTLLLIALVYAAMELRGWFPRSSFAFSAMRTLHYNAGVAVWVLMFIRIGLKHKYKTPAIVPTPPRWQHHLATLTHIVLYVTFLALPLLGIAMMAYGDNEWSLMGLTVSPFVTPDDDTQFLLKDIHETLANLGYVLIALHAGAALFHHYIQRDNTLLRMMPGKSDTSQTH</sequence>
<comment type="subcellular location">
    <subcellularLocation>
        <location evidence="2">Cell membrane</location>
        <topology evidence="2">Multi-pass membrane protein</topology>
    </subcellularLocation>
</comment>
<evidence type="ECO:0000256" key="13">
    <source>
        <dbReference type="SAM" id="Phobius"/>
    </source>
</evidence>
<dbReference type="SUPFAM" id="SSF81342">
    <property type="entry name" value="Transmembrane di-heme cytochromes"/>
    <property type="match status" value="1"/>
</dbReference>
<keyword evidence="4" id="KW-1003">Cell membrane</keyword>
<evidence type="ECO:0000256" key="10">
    <source>
        <dbReference type="ARBA" id="ARBA00023004"/>
    </source>
</evidence>
<keyword evidence="10" id="KW-0408">Iron</keyword>
<evidence type="ECO:0000256" key="5">
    <source>
        <dbReference type="ARBA" id="ARBA00022617"/>
    </source>
</evidence>
<dbReference type="InterPro" id="IPR016174">
    <property type="entry name" value="Di-haem_cyt_TM"/>
</dbReference>
<gene>
    <name evidence="15" type="primary">cybB</name>
    <name evidence="15" type="ORF">K6K13_14765</name>
</gene>
<reference evidence="15 16" key="1">
    <citation type="submission" date="2021-08" db="EMBL/GenBank/DDBJ databases">
        <title>Culture and genomic analysis of Symbiopectobacterium purcellii sp. nov. gen. nov., isolated from the leafhopper Empoasca decipiens.</title>
        <authorList>
            <person name="Nadal-Jimenez P."/>
            <person name="Siozios S."/>
            <person name="Halliday N."/>
            <person name="Camara M."/>
            <person name="Hurst G.D.D."/>
        </authorList>
    </citation>
    <scope>NUCLEOTIDE SEQUENCE [LARGE SCALE GENOMIC DNA]</scope>
    <source>
        <strain evidence="15 16">SyEd1</strain>
    </source>
</reference>
<proteinExistence type="inferred from homology"/>
<feature type="domain" description="Cytochrome b561 bacterial/Ni-hydrogenase" evidence="14">
    <location>
        <begin position="3"/>
        <end position="174"/>
    </location>
</feature>
<keyword evidence="3" id="KW-0813">Transport</keyword>
<keyword evidence="9 13" id="KW-1133">Transmembrane helix</keyword>
<dbReference type="Proteomes" id="UP000825886">
    <property type="component" value="Chromosome"/>
</dbReference>
<evidence type="ECO:0000256" key="4">
    <source>
        <dbReference type="ARBA" id="ARBA00022475"/>
    </source>
</evidence>
<organism evidence="15 16">
    <name type="scientific">Symbiopectobacterium purcellii</name>
    <dbReference type="NCBI Taxonomy" id="2871826"/>
    <lineage>
        <taxon>Bacteria</taxon>
        <taxon>Pseudomonadati</taxon>
        <taxon>Pseudomonadota</taxon>
        <taxon>Gammaproteobacteria</taxon>
        <taxon>Enterobacterales</taxon>
        <taxon>Enterobacteriaceae</taxon>
    </lineage>
</organism>
<keyword evidence="5" id="KW-0349">Heme</keyword>
<feature type="transmembrane region" description="Helical" evidence="13">
    <location>
        <begin position="144"/>
        <end position="162"/>
    </location>
</feature>
<evidence type="ECO:0000313" key="16">
    <source>
        <dbReference type="Proteomes" id="UP000825886"/>
    </source>
</evidence>
<accession>A0ABX9AHB9</accession>
<dbReference type="PANTHER" id="PTHR30529:SF3">
    <property type="entry name" value="CYTOCHROME B561 HOMOLOG 1"/>
    <property type="match status" value="1"/>
</dbReference>
<dbReference type="NCBIfam" id="NF008566">
    <property type="entry name" value="PRK11513.1"/>
    <property type="match status" value="1"/>
</dbReference>
<keyword evidence="16" id="KW-1185">Reference proteome</keyword>
<protein>
    <submittedName>
        <fullName evidence="15">Cytochrome b561</fullName>
    </submittedName>
</protein>
<evidence type="ECO:0000256" key="6">
    <source>
        <dbReference type="ARBA" id="ARBA00022692"/>
    </source>
</evidence>
<dbReference type="InterPro" id="IPR052168">
    <property type="entry name" value="Cytochrome_b561_oxidase"/>
</dbReference>
<evidence type="ECO:0000256" key="3">
    <source>
        <dbReference type="ARBA" id="ARBA00022448"/>
    </source>
</evidence>
<evidence type="ECO:0000256" key="7">
    <source>
        <dbReference type="ARBA" id="ARBA00022723"/>
    </source>
</evidence>
<dbReference type="InterPro" id="IPR011577">
    <property type="entry name" value="Cyt_b561_bac/Ni-Hgenase"/>
</dbReference>